<keyword evidence="3" id="KW-1185">Reference proteome</keyword>
<proteinExistence type="predicted"/>
<accession>A0A162FF40</accession>
<comment type="caution">
    <text evidence="2">The sequence shown here is derived from an EMBL/GenBank/DDBJ whole genome shotgun (WGS) entry which is preliminary data.</text>
</comment>
<dbReference type="SUPFAM" id="SSF46785">
    <property type="entry name" value="Winged helix' DNA-binding domain"/>
    <property type="match status" value="1"/>
</dbReference>
<sequence length="275" mass="32025">MNVENILEQYNLVSNELKFITNSQLRLEAIKSFYIEDKMTMNEIYTTSGLSYSSTSTNIHQLERLGFLKSDKGIYSIKNLAKMKLEQLIKFSNSLNIINTFSDFLNEHKVDVIDGNYLNKIEDLSDSELVTSNLKDIYKPERTVKKYVETANSLKSIIPFIDCEFLKLINYLLENEISMKLLVPKSISNTFIKSLNRKEMKKGMDQGKFEIRTIKDEIKIFMTITEEILSLGLYKTDGTYDQNRIIISKDEKGINWGKKIFNSFYNQSDRIFLNI</sequence>
<dbReference type="AlphaFoldDB" id="A0A162FF40"/>
<dbReference type="RefSeq" id="WP_067091445.1">
    <property type="nucleotide sequence ID" value="NZ_LWMV01000172.1"/>
</dbReference>
<dbReference type="Pfam" id="PF08350">
    <property type="entry name" value="FilR1_middle"/>
    <property type="match status" value="1"/>
</dbReference>
<dbReference type="PATRIC" id="fig|49547.3.peg.1245"/>
<name>A0A162FF40_9EURY</name>
<evidence type="ECO:0000259" key="1">
    <source>
        <dbReference type="Pfam" id="PF08350"/>
    </source>
</evidence>
<protein>
    <recommendedName>
        <fullName evidence="1">Methanogenesis regulatory protein FilR1 middle domain-containing protein</fullName>
    </recommendedName>
</protein>
<evidence type="ECO:0000313" key="3">
    <source>
        <dbReference type="Proteomes" id="UP000077245"/>
    </source>
</evidence>
<dbReference type="Proteomes" id="UP000077245">
    <property type="component" value="Unassembled WGS sequence"/>
</dbReference>
<evidence type="ECO:0000313" key="2">
    <source>
        <dbReference type="EMBL" id="KZX12155.1"/>
    </source>
</evidence>
<reference evidence="2 3" key="1">
    <citation type="submission" date="2016-04" db="EMBL/GenBank/DDBJ databases">
        <title>Genome sequence of Methanobrevibacter curvatus DSM 11111.</title>
        <authorList>
            <person name="Poehlein A."/>
            <person name="Seedorf H."/>
            <person name="Daniel R."/>
        </authorList>
    </citation>
    <scope>NUCLEOTIDE SEQUENCE [LARGE SCALE GENOMIC DNA]</scope>
    <source>
        <strain evidence="2 3">DSM 11111</strain>
    </source>
</reference>
<organism evidence="2 3">
    <name type="scientific">Methanobrevibacter curvatus</name>
    <dbReference type="NCBI Taxonomy" id="49547"/>
    <lineage>
        <taxon>Archaea</taxon>
        <taxon>Methanobacteriati</taxon>
        <taxon>Methanobacteriota</taxon>
        <taxon>Methanomada group</taxon>
        <taxon>Methanobacteria</taxon>
        <taxon>Methanobacteriales</taxon>
        <taxon>Methanobacteriaceae</taxon>
        <taxon>Methanobrevibacter</taxon>
    </lineage>
</organism>
<feature type="domain" description="Methanogenesis regulatory protein FilR1 middle" evidence="1">
    <location>
        <begin position="137"/>
        <end position="266"/>
    </location>
</feature>
<dbReference type="EMBL" id="LWMV01000172">
    <property type="protein sequence ID" value="KZX12155.1"/>
    <property type="molecule type" value="Genomic_DNA"/>
</dbReference>
<dbReference type="OrthoDB" id="11410at2157"/>
<dbReference type="InterPro" id="IPR013561">
    <property type="entry name" value="FilR1_middle_dom"/>
</dbReference>
<gene>
    <name evidence="2" type="ORF">MBCUR_11640</name>
</gene>
<dbReference type="InterPro" id="IPR036390">
    <property type="entry name" value="WH_DNA-bd_sf"/>
</dbReference>